<name>A0ACB7Y285_9ERIC</name>
<sequence length="187" mass="20821">MTRILVDNGSTANLMPRFMMIKLRKGDQHILPFSASISNFAGGVLTTQGIIIMNLQVGKKTLTTPFFVINSRSSYNLLLGRDWIHACMAIPSTLHQCLIFWHGDDVEVVWADKRPFLASSNHADAKLYDDDISLIKFTGYDKYGRPTALTLENQTSMDAFKAIFKQLVGPLLMEVNRPSTGSSSYSA</sequence>
<accession>A0ACB7Y285</accession>
<evidence type="ECO:0000313" key="1">
    <source>
        <dbReference type="EMBL" id="KAH7847659.1"/>
    </source>
</evidence>
<keyword evidence="2" id="KW-1185">Reference proteome</keyword>
<reference evidence="1 2" key="1">
    <citation type="journal article" date="2021" name="Hortic Res">
        <title>High-quality reference genome and annotation aids understanding of berry development for evergreen blueberry (Vaccinium darrowii).</title>
        <authorList>
            <person name="Yu J."/>
            <person name="Hulse-Kemp A.M."/>
            <person name="Babiker E."/>
            <person name="Staton M."/>
        </authorList>
    </citation>
    <scope>NUCLEOTIDE SEQUENCE [LARGE SCALE GENOMIC DNA]</scope>
    <source>
        <strain evidence="2">cv. NJ 8807/NJ 8810</strain>
        <tissue evidence="1">Young leaf</tissue>
    </source>
</reference>
<gene>
    <name evidence="1" type="ORF">Vadar_028718</name>
</gene>
<comment type="caution">
    <text evidence="1">The sequence shown here is derived from an EMBL/GenBank/DDBJ whole genome shotgun (WGS) entry which is preliminary data.</text>
</comment>
<dbReference type="EMBL" id="CM037155">
    <property type="protein sequence ID" value="KAH7847659.1"/>
    <property type="molecule type" value="Genomic_DNA"/>
</dbReference>
<protein>
    <submittedName>
        <fullName evidence="1">Uncharacterized protein</fullName>
    </submittedName>
</protein>
<proteinExistence type="predicted"/>
<organism evidence="1 2">
    <name type="scientific">Vaccinium darrowii</name>
    <dbReference type="NCBI Taxonomy" id="229202"/>
    <lineage>
        <taxon>Eukaryota</taxon>
        <taxon>Viridiplantae</taxon>
        <taxon>Streptophyta</taxon>
        <taxon>Embryophyta</taxon>
        <taxon>Tracheophyta</taxon>
        <taxon>Spermatophyta</taxon>
        <taxon>Magnoliopsida</taxon>
        <taxon>eudicotyledons</taxon>
        <taxon>Gunneridae</taxon>
        <taxon>Pentapetalae</taxon>
        <taxon>asterids</taxon>
        <taxon>Ericales</taxon>
        <taxon>Ericaceae</taxon>
        <taxon>Vaccinioideae</taxon>
        <taxon>Vaccinieae</taxon>
        <taxon>Vaccinium</taxon>
    </lineage>
</organism>
<evidence type="ECO:0000313" key="2">
    <source>
        <dbReference type="Proteomes" id="UP000828048"/>
    </source>
</evidence>
<dbReference type="Proteomes" id="UP000828048">
    <property type="component" value="Chromosome 5"/>
</dbReference>